<dbReference type="SUPFAM" id="SSF141530">
    <property type="entry name" value="PTSIIA/GutA-like"/>
    <property type="match status" value="1"/>
</dbReference>
<evidence type="ECO:0000313" key="2">
    <source>
        <dbReference type="EMBL" id="SDJ56637.1"/>
    </source>
</evidence>
<reference evidence="3" key="1">
    <citation type="submission" date="2016-10" db="EMBL/GenBank/DDBJ databases">
        <authorList>
            <person name="Varghese N."/>
            <person name="Submissions S."/>
        </authorList>
    </citation>
    <scope>NUCLEOTIDE SEQUENCE [LARGE SCALE GENOMIC DNA]</scope>
    <source>
        <strain evidence="3">DSM 4771</strain>
    </source>
</reference>
<dbReference type="PANTHER" id="PTHR40398:SF1">
    <property type="entry name" value="PTS SYSTEM GLUCITOL_SORBITOL-SPECIFIC EIIA COMPONENT"/>
    <property type="match status" value="1"/>
</dbReference>
<dbReference type="AlphaFoldDB" id="A0A1G8USV6"/>
<name>A0A1G8USV6_9BACI</name>
<sequence>MVTKLSSKVTSVGAESGLMRAENMLVLFHEDVPNELKEFAIVHDNKEIKKDVQAGDRFIINDETFEILFVGGKANETLKEMGHATFQFNGESNSDLPGTICLEAKEIPEIEESHSIQIIGE</sequence>
<organism evidence="2 3">
    <name type="scientific">Salimicrobium halophilum</name>
    <dbReference type="NCBI Taxonomy" id="86666"/>
    <lineage>
        <taxon>Bacteria</taxon>
        <taxon>Bacillati</taxon>
        <taxon>Bacillota</taxon>
        <taxon>Bacilli</taxon>
        <taxon>Bacillales</taxon>
        <taxon>Bacillaceae</taxon>
        <taxon>Salimicrobium</taxon>
    </lineage>
</organism>
<dbReference type="Gene3D" id="2.40.33.40">
    <property type="entry name" value="Phosphotransferase system, glucitol/sorbitol-specific IIA component"/>
    <property type="match status" value="1"/>
</dbReference>
<dbReference type="Pfam" id="PF03829">
    <property type="entry name" value="PTSIIA_gutA"/>
    <property type="match status" value="1"/>
</dbReference>
<proteinExistence type="predicted"/>
<feature type="modified residue" description="Phosphohistidine; by HPr" evidence="1">
    <location>
        <position position="43"/>
    </location>
</feature>
<keyword evidence="3" id="KW-1185">Reference proteome</keyword>
<dbReference type="GO" id="GO:0005737">
    <property type="term" value="C:cytoplasm"/>
    <property type="evidence" value="ECO:0007669"/>
    <property type="project" value="InterPro"/>
</dbReference>
<dbReference type="GO" id="GO:0016301">
    <property type="term" value="F:kinase activity"/>
    <property type="evidence" value="ECO:0007669"/>
    <property type="project" value="TreeGrafter"/>
</dbReference>
<evidence type="ECO:0000256" key="1">
    <source>
        <dbReference type="PROSITE-ProRule" id="PRU00420"/>
    </source>
</evidence>
<accession>A0A1G8USV6</accession>
<dbReference type="InterPro" id="IPR004716">
    <property type="entry name" value="PTS_IIA_glucitol/sorbitol-sp"/>
</dbReference>
<dbReference type="GO" id="GO:0009401">
    <property type="term" value="P:phosphoenolpyruvate-dependent sugar phosphotransferase system"/>
    <property type="evidence" value="ECO:0007669"/>
    <property type="project" value="InterPro"/>
</dbReference>
<dbReference type="PANTHER" id="PTHR40398">
    <property type="entry name" value="PTS SYSTEM GLUCITOL/SORBITOL-SPECIFIC EIIA COMPONENT"/>
    <property type="match status" value="1"/>
</dbReference>
<dbReference type="Proteomes" id="UP000199225">
    <property type="component" value="Unassembled WGS sequence"/>
</dbReference>
<gene>
    <name evidence="2" type="ORF">SAMN04490247_2364</name>
</gene>
<dbReference type="PROSITE" id="PS51097">
    <property type="entry name" value="PTS_EIIA_TYPE_5"/>
    <property type="match status" value="1"/>
</dbReference>
<dbReference type="STRING" id="86666.SAMN04490247_2364"/>
<protein>
    <submittedName>
        <fullName evidence="2">PTS system, glucitol/sorbitol-specific IIA component</fullName>
    </submittedName>
</protein>
<evidence type="ECO:0000313" key="3">
    <source>
        <dbReference type="Proteomes" id="UP000199225"/>
    </source>
</evidence>
<dbReference type="RefSeq" id="WP_245688161.1">
    <property type="nucleotide sequence ID" value="NZ_FNEV01000007.1"/>
</dbReference>
<dbReference type="GO" id="GO:0008982">
    <property type="term" value="F:protein-N(PI)-phosphohistidine-sugar phosphotransferase activity"/>
    <property type="evidence" value="ECO:0007669"/>
    <property type="project" value="InterPro"/>
</dbReference>
<dbReference type="InterPro" id="IPR036665">
    <property type="entry name" value="PTS_IIA_glucitol/sorbitol_sf"/>
</dbReference>
<dbReference type="EMBL" id="FNEV01000007">
    <property type="protein sequence ID" value="SDJ56637.1"/>
    <property type="molecule type" value="Genomic_DNA"/>
</dbReference>